<proteinExistence type="predicted"/>
<evidence type="ECO:0000313" key="1">
    <source>
        <dbReference type="EMBL" id="OXM69178.1"/>
    </source>
</evidence>
<keyword evidence="2" id="KW-1185">Reference proteome</keyword>
<evidence type="ECO:0000313" key="2">
    <source>
        <dbReference type="Proteomes" id="UP000215199"/>
    </source>
</evidence>
<reference evidence="2" key="1">
    <citation type="submission" date="2017-07" db="EMBL/GenBank/DDBJ databases">
        <title>Comparative genome mining reveals phylogenetic distribution patterns of secondary metabolites in Amycolatopsis.</title>
        <authorList>
            <person name="Adamek M."/>
            <person name="Alanjary M."/>
            <person name="Sales-Ortells H."/>
            <person name="Goodfellow M."/>
            <person name="Bull A.T."/>
            <person name="Kalinowski J."/>
            <person name="Ziemert N."/>
        </authorList>
    </citation>
    <scope>NUCLEOTIDE SEQUENCE [LARGE SCALE GENOMIC DNA]</scope>
    <source>
        <strain evidence="2">H5</strain>
    </source>
</reference>
<dbReference type="Pfam" id="PF14100">
    <property type="entry name" value="DUF6807"/>
    <property type="match status" value="1"/>
</dbReference>
<comment type="caution">
    <text evidence="1">The sequence shown here is derived from an EMBL/GenBank/DDBJ whole genome shotgun (WGS) entry which is preliminary data.</text>
</comment>
<dbReference type="OrthoDB" id="242375at2"/>
<dbReference type="RefSeq" id="WP_093947333.1">
    <property type="nucleotide sequence ID" value="NZ_NMUL01000008.1"/>
</dbReference>
<accession>A0A229TDE9</accession>
<dbReference type="AlphaFoldDB" id="A0A229TDE9"/>
<dbReference type="InterPro" id="IPR029475">
    <property type="entry name" value="DUF6807"/>
</dbReference>
<gene>
    <name evidence="1" type="ORF">CF165_10840</name>
</gene>
<evidence type="ECO:0008006" key="3">
    <source>
        <dbReference type="Google" id="ProtNLM"/>
    </source>
</evidence>
<dbReference type="Proteomes" id="UP000215199">
    <property type="component" value="Unassembled WGS sequence"/>
</dbReference>
<name>A0A229TDE9_9PSEU</name>
<dbReference type="EMBL" id="NMUL01000008">
    <property type="protein sequence ID" value="OXM69178.1"/>
    <property type="molecule type" value="Genomic_DNA"/>
</dbReference>
<organism evidence="1 2">
    <name type="scientific">Amycolatopsis vastitatis</name>
    <dbReference type="NCBI Taxonomy" id="1905142"/>
    <lineage>
        <taxon>Bacteria</taxon>
        <taxon>Bacillati</taxon>
        <taxon>Actinomycetota</taxon>
        <taxon>Actinomycetes</taxon>
        <taxon>Pseudonocardiales</taxon>
        <taxon>Pseudonocardiaceae</taxon>
        <taxon>Amycolatopsis</taxon>
    </lineage>
</organism>
<sequence length="325" mass="35700">MSRAAVGDGTLELAEDDDGRVRVSLGDVVLAEYVVAPPTPAGDSPKPYLHPLRTTAGEIVTAVRPHDHTWHNGLQFTMAHLSGENPAAPEKPAAPENFWGGRTYVRGRGYTPLDNNGTIGHVRWESIVGTADHCELRHELAWRTAAGQRWLTEHRTLRFGDVSAGDGRWTLTWSSRLRNTSGRELRWGSPVTEGRDTAGYGGLFWRGPRSFVGGTVRTPDGRSAADAMGHRAPWLAFTGRHDESLRTSTLLFADSPSNAAFPTAWYVRAEPFPVVSFAATYHRPWLLGPDEELTLTHHVVVIDGAPDAARLGRYAARVLTRQETD</sequence>
<protein>
    <recommendedName>
        <fullName evidence="3">Oxidoreductase</fullName>
    </recommendedName>
</protein>